<proteinExistence type="predicted"/>
<comment type="caution">
    <text evidence="1">The sequence shown here is derived from an EMBL/GenBank/DDBJ whole genome shotgun (WGS) entry which is preliminary data.</text>
</comment>
<evidence type="ECO:0000313" key="1">
    <source>
        <dbReference type="EMBL" id="MDY7232553.1"/>
    </source>
</evidence>
<evidence type="ECO:0000313" key="2">
    <source>
        <dbReference type="Proteomes" id="UP001291309"/>
    </source>
</evidence>
<protein>
    <submittedName>
        <fullName evidence="1">Uncharacterized protein</fullName>
    </submittedName>
</protein>
<organism evidence="1 2">
    <name type="scientific">Hyalangium rubrum</name>
    <dbReference type="NCBI Taxonomy" id="3103134"/>
    <lineage>
        <taxon>Bacteria</taxon>
        <taxon>Pseudomonadati</taxon>
        <taxon>Myxococcota</taxon>
        <taxon>Myxococcia</taxon>
        <taxon>Myxococcales</taxon>
        <taxon>Cystobacterineae</taxon>
        <taxon>Archangiaceae</taxon>
        <taxon>Hyalangium</taxon>
    </lineage>
</organism>
<keyword evidence="2" id="KW-1185">Reference proteome</keyword>
<sequence length="56" mass="6185">MTGATASTSAPTRTRDVLPLALSRDFEGWRGSRAQSPAERPTSIKEAVIRWLNEEL</sequence>
<dbReference type="EMBL" id="JAXIVS010000021">
    <property type="protein sequence ID" value="MDY7232553.1"/>
    <property type="molecule type" value="Genomic_DNA"/>
</dbReference>
<reference evidence="1 2" key="1">
    <citation type="submission" date="2023-12" db="EMBL/GenBank/DDBJ databases">
        <title>the genome sequence of Hyalangium sp. s54d21.</title>
        <authorList>
            <person name="Zhang X."/>
        </authorList>
    </citation>
    <scope>NUCLEOTIDE SEQUENCE [LARGE SCALE GENOMIC DNA]</scope>
    <source>
        <strain evidence="2">s54d21</strain>
    </source>
</reference>
<dbReference type="RefSeq" id="WP_321551267.1">
    <property type="nucleotide sequence ID" value="NZ_JAXIVS010000021.1"/>
</dbReference>
<accession>A0ABU5HGG5</accession>
<dbReference type="Proteomes" id="UP001291309">
    <property type="component" value="Unassembled WGS sequence"/>
</dbReference>
<gene>
    <name evidence="1" type="ORF">SYV04_39570</name>
</gene>
<name>A0ABU5HGG5_9BACT</name>